<dbReference type="OrthoDB" id="9818603at2"/>
<proteinExistence type="predicted"/>
<organism evidence="1 2">
    <name type="scientific">Bdellovibrio bacteriovorus</name>
    <dbReference type="NCBI Taxonomy" id="959"/>
    <lineage>
        <taxon>Bacteria</taxon>
        <taxon>Pseudomonadati</taxon>
        <taxon>Bdellovibrionota</taxon>
        <taxon>Bdellovibrionia</taxon>
        <taxon>Bdellovibrionales</taxon>
        <taxon>Pseudobdellovibrionaceae</taxon>
        <taxon>Bdellovibrio</taxon>
    </lineage>
</organism>
<dbReference type="Proteomes" id="UP000075391">
    <property type="component" value="Unassembled WGS sequence"/>
</dbReference>
<evidence type="ECO:0000313" key="2">
    <source>
        <dbReference type="Proteomes" id="UP000075391"/>
    </source>
</evidence>
<evidence type="ECO:0000313" key="1">
    <source>
        <dbReference type="EMBL" id="KYG60515.1"/>
    </source>
</evidence>
<sequence length="280" mass="31998">MTNQFDSVYQELLDIENARQFLKRALEVRYRKKGKVNLADFSRRAGFSSRSFLSEYLAGKKGLSRDSVNQLKITLKLPKPYSDIFSLLVRKDQPELFSNKMSPEEIRQQVSYIKLALQRQMDARSQVKDPHRLLSKPTLFRVFAALGTEEEGASLAEISQRSRMAPESLSDPLNFLMEEGAVVSQNGRFYVRSSQMDFLSLSDAGKLADLTKTLCTQIRTEANEIASENKNNIFYTAFSTQSHLLPEIKEKLREAIFNVLDQYQDDRGDCVHEVFLCGKS</sequence>
<dbReference type="EMBL" id="LUKF01000019">
    <property type="protein sequence ID" value="KYG60515.1"/>
    <property type="molecule type" value="Genomic_DNA"/>
</dbReference>
<dbReference type="RefSeq" id="WP_063244799.1">
    <property type="nucleotide sequence ID" value="NZ_CP168967.1"/>
</dbReference>
<name>A0A150WBW4_BDEBC</name>
<comment type="caution">
    <text evidence="1">The sequence shown here is derived from an EMBL/GenBank/DDBJ whole genome shotgun (WGS) entry which is preliminary data.</text>
</comment>
<dbReference type="AlphaFoldDB" id="A0A150WBW4"/>
<protein>
    <recommendedName>
        <fullName evidence="3">DUF4423 domain-containing protein</fullName>
    </recommendedName>
</protein>
<gene>
    <name evidence="1" type="ORF">AZI85_10875</name>
</gene>
<reference evidence="1 2" key="1">
    <citation type="submission" date="2016-03" db="EMBL/GenBank/DDBJ databases">
        <authorList>
            <person name="Ploux O."/>
        </authorList>
    </citation>
    <scope>NUCLEOTIDE SEQUENCE [LARGE SCALE GENOMIC DNA]</scope>
    <source>
        <strain evidence="1 2">BER2</strain>
    </source>
</reference>
<accession>A0A150WBW4</accession>
<evidence type="ECO:0008006" key="3">
    <source>
        <dbReference type="Google" id="ProtNLM"/>
    </source>
</evidence>